<proteinExistence type="predicted"/>
<protein>
    <submittedName>
        <fullName evidence="1">Uncharacterized protein</fullName>
    </submittedName>
</protein>
<sequence length="40" mass="4642">RIGDFSRGANSLFCTEVDSVVEVWFIRASICLLRWRLVAR</sequence>
<dbReference type="EMBL" id="CAMGYJ010000008">
    <property type="protein sequence ID" value="CAI0460243.1"/>
    <property type="molecule type" value="Genomic_DNA"/>
</dbReference>
<organism evidence="1 2">
    <name type="scientific">Linum tenue</name>
    <dbReference type="NCBI Taxonomy" id="586396"/>
    <lineage>
        <taxon>Eukaryota</taxon>
        <taxon>Viridiplantae</taxon>
        <taxon>Streptophyta</taxon>
        <taxon>Embryophyta</taxon>
        <taxon>Tracheophyta</taxon>
        <taxon>Spermatophyta</taxon>
        <taxon>Magnoliopsida</taxon>
        <taxon>eudicotyledons</taxon>
        <taxon>Gunneridae</taxon>
        <taxon>Pentapetalae</taxon>
        <taxon>rosids</taxon>
        <taxon>fabids</taxon>
        <taxon>Malpighiales</taxon>
        <taxon>Linaceae</taxon>
        <taxon>Linum</taxon>
    </lineage>
</organism>
<keyword evidence="2" id="KW-1185">Reference proteome</keyword>
<name>A0AAV0NNP7_9ROSI</name>
<comment type="caution">
    <text evidence="1">The sequence shown here is derived from an EMBL/GenBank/DDBJ whole genome shotgun (WGS) entry which is preliminary data.</text>
</comment>
<dbReference type="Proteomes" id="UP001154282">
    <property type="component" value="Unassembled WGS sequence"/>
</dbReference>
<dbReference type="AlphaFoldDB" id="A0AAV0NNP7"/>
<evidence type="ECO:0000313" key="2">
    <source>
        <dbReference type="Proteomes" id="UP001154282"/>
    </source>
</evidence>
<reference evidence="1" key="1">
    <citation type="submission" date="2022-08" db="EMBL/GenBank/DDBJ databases">
        <authorList>
            <person name="Gutierrez-Valencia J."/>
        </authorList>
    </citation>
    <scope>NUCLEOTIDE SEQUENCE</scope>
</reference>
<accession>A0AAV0NNP7</accession>
<evidence type="ECO:0000313" key="1">
    <source>
        <dbReference type="EMBL" id="CAI0460243.1"/>
    </source>
</evidence>
<gene>
    <name evidence="1" type="ORF">LITE_LOCUS34385</name>
</gene>
<feature type="non-terminal residue" evidence="1">
    <location>
        <position position="1"/>
    </location>
</feature>